<name>A0A6A6X7A3_9PLEO</name>
<dbReference type="SUPFAM" id="SSF50182">
    <property type="entry name" value="Sm-like ribonucleoproteins"/>
    <property type="match status" value="1"/>
</dbReference>
<feature type="transmembrane region" description="Helical" evidence="13">
    <location>
        <begin position="257"/>
        <end position="279"/>
    </location>
</feature>
<keyword evidence="16" id="KW-1185">Reference proteome</keyword>
<comment type="similarity">
    <text evidence="2">Belongs to the MscS (TC 1.A.23) family.</text>
</comment>
<feature type="domain" description="EF-hand" evidence="14">
    <location>
        <begin position="456"/>
        <end position="491"/>
    </location>
</feature>
<evidence type="ECO:0000256" key="4">
    <source>
        <dbReference type="ARBA" id="ARBA00022673"/>
    </source>
</evidence>
<dbReference type="Pfam" id="PF25886">
    <property type="entry name" value="Msy1"/>
    <property type="match status" value="1"/>
</dbReference>
<reference evidence="15" key="1">
    <citation type="journal article" date="2020" name="Stud. Mycol.">
        <title>101 Dothideomycetes genomes: a test case for predicting lifestyles and emergence of pathogens.</title>
        <authorList>
            <person name="Haridas S."/>
            <person name="Albert R."/>
            <person name="Binder M."/>
            <person name="Bloem J."/>
            <person name="Labutti K."/>
            <person name="Salamov A."/>
            <person name="Andreopoulos B."/>
            <person name="Baker S."/>
            <person name="Barry K."/>
            <person name="Bills G."/>
            <person name="Bluhm B."/>
            <person name="Cannon C."/>
            <person name="Castanera R."/>
            <person name="Culley D."/>
            <person name="Daum C."/>
            <person name="Ezra D."/>
            <person name="Gonzalez J."/>
            <person name="Henrissat B."/>
            <person name="Kuo A."/>
            <person name="Liang C."/>
            <person name="Lipzen A."/>
            <person name="Lutzoni F."/>
            <person name="Magnuson J."/>
            <person name="Mondo S."/>
            <person name="Nolan M."/>
            <person name="Ohm R."/>
            <person name="Pangilinan J."/>
            <person name="Park H.-J."/>
            <person name="Ramirez L."/>
            <person name="Alfaro M."/>
            <person name="Sun H."/>
            <person name="Tritt A."/>
            <person name="Yoshinaga Y."/>
            <person name="Zwiers L.-H."/>
            <person name="Turgeon B."/>
            <person name="Goodwin S."/>
            <person name="Spatafora J."/>
            <person name="Crous P."/>
            <person name="Grigoriev I."/>
        </authorList>
    </citation>
    <scope>NUCLEOTIDE SEQUENCE</scope>
    <source>
        <strain evidence="15">CBS 109.77</strain>
    </source>
</reference>
<keyword evidence="3" id="KW-0813">Transport</keyword>
<dbReference type="GO" id="GO:0016020">
    <property type="term" value="C:membrane"/>
    <property type="evidence" value="ECO:0007669"/>
    <property type="project" value="UniProtKB-SubCell"/>
</dbReference>
<dbReference type="AlphaFoldDB" id="A0A6A6X7A3"/>
<evidence type="ECO:0000256" key="10">
    <source>
        <dbReference type="ARBA" id="ARBA00023303"/>
    </source>
</evidence>
<feature type="compositionally biased region" description="Polar residues" evidence="12">
    <location>
        <begin position="757"/>
        <end position="768"/>
    </location>
</feature>
<proteinExistence type="inferred from homology"/>
<feature type="compositionally biased region" description="Gly residues" evidence="12">
    <location>
        <begin position="48"/>
        <end position="57"/>
    </location>
</feature>
<dbReference type="GO" id="GO:0005262">
    <property type="term" value="F:calcium channel activity"/>
    <property type="evidence" value="ECO:0007669"/>
    <property type="project" value="UniProtKB-KW"/>
</dbReference>
<accession>A0A6A6X7A3</accession>
<evidence type="ECO:0000256" key="7">
    <source>
        <dbReference type="ARBA" id="ARBA00022967"/>
    </source>
</evidence>
<evidence type="ECO:0000313" key="15">
    <source>
        <dbReference type="EMBL" id="KAF2792222.1"/>
    </source>
</evidence>
<dbReference type="PROSITE" id="PS50222">
    <property type="entry name" value="EF_HAND_2"/>
    <property type="match status" value="1"/>
</dbReference>
<dbReference type="OrthoDB" id="544685at2759"/>
<feature type="compositionally biased region" description="Polar residues" evidence="12">
    <location>
        <begin position="862"/>
        <end position="890"/>
    </location>
</feature>
<evidence type="ECO:0000313" key="16">
    <source>
        <dbReference type="Proteomes" id="UP000799757"/>
    </source>
</evidence>
<dbReference type="InterPro" id="IPR011992">
    <property type="entry name" value="EF-hand-dom_pair"/>
</dbReference>
<evidence type="ECO:0000256" key="8">
    <source>
        <dbReference type="ARBA" id="ARBA00022989"/>
    </source>
</evidence>
<dbReference type="GO" id="GO:0006874">
    <property type="term" value="P:intracellular calcium ion homeostasis"/>
    <property type="evidence" value="ECO:0007669"/>
    <property type="project" value="TreeGrafter"/>
</dbReference>
<feature type="compositionally biased region" description="Polar residues" evidence="12">
    <location>
        <begin position="108"/>
        <end position="120"/>
    </location>
</feature>
<dbReference type="SUPFAM" id="SSF47473">
    <property type="entry name" value="EF-hand"/>
    <property type="match status" value="1"/>
</dbReference>
<dbReference type="InterPro" id="IPR018247">
    <property type="entry name" value="EF_Hand_1_Ca_BS"/>
</dbReference>
<feature type="transmembrane region" description="Helical" evidence="13">
    <location>
        <begin position="204"/>
        <end position="224"/>
    </location>
</feature>
<comment type="catalytic activity">
    <reaction evidence="11">
        <text>Ca(2+)(in) = Ca(2+)(out)</text>
        <dbReference type="Rhea" id="RHEA:29671"/>
        <dbReference type="ChEBI" id="CHEBI:29108"/>
    </reaction>
</comment>
<dbReference type="PANTHER" id="PTHR31323:SF15">
    <property type="entry name" value="MECHANOSENSITIVE ION CHANNEL PROTEIN MSY1"/>
    <property type="match status" value="1"/>
</dbReference>
<feature type="transmembrane region" description="Helical" evidence="13">
    <location>
        <begin position="546"/>
        <end position="567"/>
    </location>
</feature>
<dbReference type="InterPro" id="IPR010920">
    <property type="entry name" value="LSM_dom_sf"/>
</dbReference>
<evidence type="ECO:0000256" key="2">
    <source>
        <dbReference type="ARBA" id="ARBA00008017"/>
    </source>
</evidence>
<evidence type="ECO:0000256" key="11">
    <source>
        <dbReference type="ARBA" id="ARBA00036634"/>
    </source>
</evidence>
<evidence type="ECO:0000256" key="13">
    <source>
        <dbReference type="SAM" id="Phobius"/>
    </source>
</evidence>
<evidence type="ECO:0000256" key="9">
    <source>
        <dbReference type="ARBA" id="ARBA00023136"/>
    </source>
</evidence>
<evidence type="ECO:0000256" key="5">
    <source>
        <dbReference type="ARBA" id="ARBA00022692"/>
    </source>
</evidence>
<keyword evidence="7" id="KW-1278">Translocase</keyword>
<dbReference type="InterPro" id="IPR023408">
    <property type="entry name" value="MscS_beta-dom_sf"/>
</dbReference>
<evidence type="ECO:0000256" key="6">
    <source>
        <dbReference type="ARBA" id="ARBA00022837"/>
    </source>
</evidence>
<dbReference type="InterPro" id="IPR002048">
    <property type="entry name" value="EF_hand_dom"/>
</dbReference>
<evidence type="ECO:0000256" key="12">
    <source>
        <dbReference type="SAM" id="MobiDB-lite"/>
    </source>
</evidence>
<comment type="subcellular location">
    <subcellularLocation>
        <location evidence="1">Membrane</location>
    </subcellularLocation>
</comment>
<keyword evidence="10" id="KW-0407">Ion channel</keyword>
<feature type="transmembrane region" description="Helical" evidence="13">
    <location>
        <begin position="299"/>
        <end position="322"/>
    </location>
</feature>
<feature type="compositionally biased region" description="Polar residues" evidence="12">
    <location>
        <begin position="66"/>
        <end position="88"/>
    </location>
</feature>
<dbReference type="PANTHER" id="PTHR31323">
    <property type="entry name" value="MECHANOSENSITIVE ION CHANNEL PROTEIN MSY2"/>
    <property type="match status" value="1"/>
</dbReference>
<dbReference type="CDD" id="cd00051">
    <property type="entry name" value="EFh"/>
    <property type="match status" value="1"/>
</dbReference>
<dbReference type="Pfam" id="PF00924">
    <property type="entry name" value="MS_channel_2nd"/>
    <property type="match status" value="1"/>
</dbReference>
<dbReference type="EMBL" id="MU001979">
    <property type="protein sequence ID" value="KAF2792222.1"/>
    <property type="molecule type" value="Genomic_DNA"/>
</dbReference>
<dbReference type="FunFam" id="1.10.238.10:FF:000345">
    <property type="entry name" value="Mechanosensitive ion channel protein"/>
    <property type="match status" value="1"/>
</dbReference>
<keyword evidence="3" id="KW-0109">Calcium transport</keyword>
<organism evidence="15 16">
    <name type="scientific">Melanomma pulvis-pyrius CBS 109.77</name>
    <dbReference type="NCBI Taxonomy" id="1314802"/>
    <lineage>
        <taxon>Eukaryota</taxon>
        <taxon>Fungi</taxon>
        <taxon>Dikarya</taxon>
        <taxon>Ascomycota</taxon>
        <taxon>Pezizomycotina</taxon>
        <taxon>Dothideomycetes</taxon>
        <taxon>Pleosporomycetidae</taxon>
        <taxon>Pleosporales</taxon>
        <taxon>Melanommataceae</taxon>
        <taxon>Melanomma</taxon>
    </lineage>
</organism>
<evidence type="ECO:0000256" key="1">
    <source>
        <dbReference type="ARBA" id="ARBA00004370"/>
    </source>
</evidence>
<dbReference type="Gene3D" id="1.10.238.10">
    <property type="entry name" value="EF-hand"/>
    <property type="match status" value="1"/>
</dbReference>
<evidence type="ECO:0000259" key="14">
    <source>
        <dbReference type="PROSITE" id="PS50222"/>
    </source>
</evidence>
<feature type="region of interest" description="Disordered" evidence="12">
    <location>
        <begin position="830"/>
        <end position="983"/>
    </location>
</feature>
<feature type="region of interest" description="Disordered" evidence="12">
    <location>
        <begin position="743"/>
        <end position="796"/>
    </location>
</feature>
<dbReference type="InterPro" id="IPR006685">
    <property type="entry name" value="MscS_channel_2nd"/>
</dbReference>
<keyword evidence="5 13" id="KW-0812">Transmembrane</keyword>
<dbReference type="SMART" id="SM00054">
    <property type="entry name" value="EFh"/>
    <property type="match status" value="1"/>
</dbReference>
<sequence>MSTPMDERPEPTYPHSNNTGPMHHQRSSDDDNTFVGDDLSQQDSNPAAGGGAGGVDGGRPRGYTHLSLNTDHLRPSMSSMKSPSQTREQASRLDDDLAMLQVEREISNQDGLNREQSQSRSLRKQRTRHEDPIDEFDAATNPLHEKTALYKPPENPSTSVSKFFKKVHNSSFLVRYFVYITPLVLIILIPLLLGVFIFTEASVAGVKMVWFCIWLEIIWLTLWAGRILAKCLPWPIGLISSLFTNNSKKWRDMGKQLELPATLFFWWLAIEISFLPTMKNHHSNGDKTTKDWERTTNKVLISIFVGMVLNFVEKIIVQLIAISFHLRTYADRIELNKFQIGSLAKLYKFSKEKIAMEDSEFEAVGTASGARTPGQLVKEAQRNTKEAFSKFGDIAGKVAGDFTGRQVTQSTHPHQVVLTLLGSASGSQILARRLYRTFAREETETVHSDDLRNAFETDEEADAAFSMFDKDMNGDISMEELEAVCQEIGRERKSITASLKDLDSVVSKLDDVFMFVVFVITILVFISLISTSAAGVLTSAGSTVLALSWLFSATAQEFLQSVIFVFVKHPFDVGDRVSIYGNTGAKGLGDDYFVKEIALLYTEFKKMEGHVVQAPNSYLNTLFILNQRRSGALAEAVPVTIKFGTTLDQIDQLRQRLLEFVRAEKREYQSNILTELREVQEVHSLTLNVVFFYKSNWQNELVRLQRRNKFICALMVSMQEIGIEGPRMRFPGQKESFPVYLQNLPHTGTPGVGHNGTPDNPNGVSQHQPQDEPFVPAAPGEPESNAPNRYGSILRNGNGRARAESMAAMGRRVDFSLGMKDLSAVDMPGDVFDDRESQDRSRATVIRLTSPSRHSQDRSRASQETARSTSVADRPSRQFNRLQRVNTDSSQARERSNHRNRFFGRGRSRQDEELALDQIPESNSDPRLDPRSGLLSPTAVRNSADEMPPPQSSGALPQSSASEGTFHAPHRSQTDNYEMRRFH</sequence>
<dbReference type="Proteomes" id="UP000799757">
    <property type="component" value="Unassembled WGS sequence"/>
</dbReference>
<keyword evidence="4" id="KW-0107">Calcium channel</keyword>
<feature type="compositionally biased region" description="Basic and acidic residues" evidence="12">
    <location>
        <begin position="832"/>
        <end position="842"/>
    </location>
</feature>
<feature type="compositionally biased region" description="Basic and acidic residues" evidence="12">
    <location>
        <begin position="1"/>
        <end position="10"/>
    </location>
</feature>
<protein>
    <recommendedName>
        <fullName evidence="14">EF-hand domain-containing protein</fullName>
    </recommendedName>
</protein>
<keyword evidence="6" id="KW-0106">Calcium</keyword>
<feature type="transmembrane region" description="Helical" evidence="13">
    <location>
        <begin position="512"/>
        <end position="534"/>
    </location>
</feature>
<dbReference type="PROSITE" id="PS00018">
    <property type="entry name" value="EF_HAND_1"/>
    <property type="match status" value="1"/>
</dbReference>
<dbReference type="GO" id="GO:0005509">
    <property type="term" value="F:calcium ion binding"/>
    <property type="evidence" value="ECO:0007669"/>
    <property type="project" value="InterPro"/>
</dbReference>
<gene>
    <name evidence="15" type="ORF">K505DRAFT_376181</name>
</gene>
<feature type="compositionally biased region" description="Basic residues" evidence="12">
    <location>
        <begin position="898"/>
        <end position="907"/>
    </location>
</feature>
<keyword evidence="9 13" id="KW-0472">Membrane</keyword>
<keyword evidence="3" id="KW-0406">Ion transport</keyword>
<evidence type="ECO:0000256" key="3">
    <source>
        <dbReference type="ARBA" id="ARBA00022568"/>
    </source>
</evidence>
<keyword evidence="8 13" id="KW-1133">Transmembrane helix</keyword>
<dbReference type="InterPro" id="IPR058650">
    <property type="entry name" value="Msy1/2-like"/>
</dbReference>
<feature type="region of interest" description="Disordered" evidence="12">
    <location>
        <begin position="1"/>
        <end position="92"/>
    </location>
</feature>
<dbReference type="Gene3D" id="2.30.30.60">
    <property type="match status" value="1"/>
</dbReference>
<feature type="region of interest" description="Disordered" evidence="12">
    <location>
        <begin position="105"/>
        <end position="132"/>
    </location>
</feature>
<feature type="transmembrane region" description="Helical" evidence="13">
    <location>
        <begin position="176"/>
        <end position="198"/>
    </location>
</feature>
<feature type="compositionally biased region" description="Polar residues" evidence="12">
    <location>
        <begin position="952"/>
        <end position="963"/>
    </location>
</feature>